<keyword evidence="2" id="KW-1185">Reference proteome</keyword>
<dbReference type="Proteomes" id="UP000789525">
    <property type="component" value="Unassembled WGS sequence"/>
</dbReference>
<organism evidence="1 2">
    <name type="scientific">Acaulospora colombiana</name>
    <dbReference type="NCBI Taxonomy" id="27376"/>
    <lineage>
        <taxon>Eukaryota</taxon>
        <taxon>Fungi</taxon>
        <taxon>Fungi incertae sedis</taxon>
        <taxon>Mucoromycota</taxon>
        <taxon>Glomeromycotina</taxon>
        <taxon>Glomeromycetes</taxon>
        <taxon>Diversisporales</taxon>
        <taxon>Acaulosporaceae</taxon>
        <taxon>Acaulospora</taxon>
    </lineage>
</organism>
<gene>
    <name evidence="1" type="ORF">ACOLOM_LOCUS12945</name>
</gene>
<protein>
    <submittedName>
        <fullName evidence="1">13803_t:CDS:1</fullName>
    </submittedName>
</protein>
<evidence type="ECO:0000313" key="2">
    <source>
        <dbReference type="Proteomes" id="UP000789525"/>
    </source>
</evidence>
<comment type="caution">
    <text evidence="1">The sequence shown here is derived from an EMBL/GenBank/DDBJ whole genome shotgun (WGS) entry which is preliminary data.</text>
</comment>
<accession>A0ACA9QKC5</accession>
<evidence type="ECO:0000313" key="1">
    <source>
        <dbReference type="EMBL" id="CAG8755776.1"/>
    </source>
</evidence>
<sequence length="108" mass="12389">ESNDDMQGVLWRSAFEDILQFGCCLELGWKLRLAHFFLRFGDLRPPNILVTKDCQKVMLIDFDWSGKLGVARYPAGGVNPEYAWPDGVEANGRIEREHDLGWFKTLNS</sequence>
<name>A0ACA9QKC5_9GLOM</name>
<dbReference type="EMBL" id="CAJVPT010055790">
    <property type="protein sequence ID" value="CAG8755776.1"/>
    <property type="molecule type" value="Genomic_DNA"/>
</dbReference>
<feature type="non-terminal residue" evidence="1">
    <location>
        <position position="1"/>
    </location>
</feature>
<reference evidence="1" key="1">
    <citation type="submission" date="2021-06" db="EMBL/GenBank/DDBJ databases">
        <authorList>
            <person name="Kallberg Y."/>
            <person name="Tangrot J."/>
            <person name="Rosling A."/>
        </authorList>
    </citation>
    <scope>NUCLEOTIDE SEQUENCE</scope>
    <source>
        <strain evidence="1">CL356</strain>
    </source>
</reference>
<proteinExistence type="predicted"/>